<name>A0A0H2RMK2_9AGAM</name>
<feature type="domain" description="Protein kinase" evidence="2">
    <location>
        <begin position="1"/>
        <end position="334"/>
    </location>
</feature>
<dbReference type="InterPro" id="IPR040976">
    <property type="entry name" value="Pkinase_fungal"/>
</dbReference>
<dbReference type="OrthoDB" id="5584477at2759"/>
<evidence type="ECO:0000256" key="1">
    <source>
        <dbReference type="SAM" id="MobiDB-lite"/>
    </source>
</evidence>
<dbReference type="STRING" id="27342.A0A0H2RMK2"/>
<dbReference type="InterPro" id="IPR000719">
    <property type="entry name" value="Prot_kinase_dom"/>
</dbReference>
<dbReference type="AlphaFoldDB" id="A0A0H2RMK2"/>
<protein>
    <recommendedName>
        <fullName evidence="2">Protein kinase domain-containing protein</fullName>
    </recommendedName>
</protein>
<dbReference type="GO" id="GO:0005524">
    <property type="term" value="F:ATP binding"/>
    <property type="evidence" value="ECO:0007669"/>
    <property type="project" value="InterPro"/>
</dbReference>
<evidence type="ECO:0000259" key="2">
    <source>
        <dbReference type="PROSITE" id="PS50011"/>
    </source>
</evidence>
<dbReference type="Proteomes" id="UP000053477">
    <property type="component" value="Unassembled WGS sequence"/>
</dbReference>
<dbReference type="PANTHER" id="PTHR38248">
    <property type="entry name" value="FUNK1 6"/>
    <property type="match status" value="1"/>
</dbReference>
<keyword evidence="4" id="KW-1185">Reference proteome</keyword>
<sequence length="447" mass="50509">MAVTSPRFSSRTPTPSTTAITPKAHPSFQSTNENSDEESSINVNGKREATNCECSPRKSPAISRPLSDPCISNLNDSRSSEGDVSLDSREELTTVSNTEFRLRRRVGMASLGMGLENFKSLKMLMRISKDIVHIIKLLWQAGGMHGDLNFRNILIDEREGQVRGILLDFGYAAPVNKNKTSSGGTKFPYSKLIGSLPFVAANDLRDEPKSLHTYFHDLESLFYVLCWISTLYGGPCGAKRPFSKSKLSYRKMTVAGWNGEPSNKLRIYESKSASTSYPFRILKEVSPYFRHIDDCLESLRALLFCPGIGNAKDKAKKEQLKSSLETALNDHDYSTYADLVKRFEKIPIEMRPPEIVLDSFTLAFSEMESKLPEDETALMGAVEESDDESEDESEEGYVFKFEEDYKIIHREPHGFYYIDNVDNSGYDGRGPREIIPRRLHYRAYGWS</sequence>
<gene>
    <name evidence="3" type="ORF">SCHPADRAFT_505108</name>
</gene>
<dbReference type="InterPro" id="IPR011009">
    <property type="entry name" value="Kinase-like_dom_sf"/>
</dbReference>
<reference evidence="3 4" key="1">
    <citation type="submission" date="2015-04" db="EMBL/GenBank/DDBJ databases">
        <title>Complete genome sequence of Schizopora paradoxa KUC8140, a cosmopolitan wood degrader in East Asia.</title>
        <authorList>
            <consortium name="DOE Joint Genome Institute"/>
            <person name="Min B."/>
            <person name="Park H."/>
            <person name="Jang Y."/>
            <person name="Kim J.-J."/>
            <person name="Kim K.H."/>
            <person name="Pangilinan J."/>
            <person name="Lipzen A."/>
            <person name="Riley R."/>
            <person name="Grigoriev I.V."/>
            <person name="Spatafora J.W."/>
            <person name="Choi I.-G."/>
        </authorList>
    </citation>
    <scope>NUCLEOTIDE SEQUENCE [LARGE SCALE GENOMIC DNA]</scope>
    <source>
        <strain evidence="3 4">KUC8140</strain>
    </source>
</reference>
<feature type="compositionally biased region" description="Low complexity" evidence="1">
    <location>
        <begin position="1"/>
        <end position="22"/>
    </location>
</feature>
<dbReference type="EMBL" id="KQ086019">
    <property type="protein sequence ID" value="KLO10683.1"/>
    <property type="molecule type" value="Genomic_DNA"/>
</dbReference>
<evidence type="ECO:0000313" key="4">
    <source>
        <dbReference type="Proteomes" id="UP000053477"/>
    </source>
</evidence>
<proteinExistence type="predicted"/>
<dbReference type="PROSITE" id="PS50011">
    <property type="entry name" value="PROTEIN_KINASE_DOM"/>
    <property type="match status" value="1"/>
</dbReference>
<dbReference type="Gene3D" id="1.10.510.10">
    <property type="entry name" value="Transferase(Phosphotransferase) domain 1"/>
    <property type="match status" value="1"/>
</dbReference>
<dbReference type="Pfam" id="PF17667">
    <property type="entry name" value="Pkinase_fungal"/>
    <property type="match status" value="1"/>
</dbReference>
<feature type="compositionally biased region" description="Basic and acidic residues" evidence="1">
    <location>
        <begin position="78"/>
        <end position="87"/>
    </location>
</feature>
<dbReference type="InParanoid" id="A0A0H2RMK2"/>
<dbReference type="GO" id="GO:0004672">
    <property type="term" value="F:protein kinase activity"/>
    <property type="evidence" value="ECO:0007669"/>
    <property type="project" value="InterPro"/>
</dbReference>
<feature type="region of interest" description="Disordered" evidence="1">
    <location>
        <begin position="1"/>
        <end position="87"/>
    </location>
</feature>
<dbReference type="SUPFAM" id="SSF56112">
    <property type="entry name" value="Protein kinase-like (PK-like)"/>
    <property type="match status" value="1"/>
</dbReference>
<evidence type="ECO:0000313" key="3">
    <source>
        <dbReference type="EMBL" id="KLO10683.1"/>
    </source>
</evidence>
<accession>A0A0H2RMK2</accession>
<organism evidence="3 4">
    <name type="scientific">Schizopora paradoxa</name>
    <dbReference type="NCBI Taxonomy" id="27342"/>
    <lineage>
        <taxon>Eukaryota</taxon>
        <taxon>Fungi</taxon>
        <taxon>Dikarya</taxon>
        <taxon>Basidiomycota</taxon>
        <taxon>Agaricomycotina</taxon>
        <taxon>Agaricomycetes</taxon>
        <taxon>Hymenochaetales</taxon>
        <taxon>Schizoporaceae</taxon>
        <taxon>Schizopora</taxon>
    </lineage>
</organism>
<dbReference type="PANTHER" id="PTHR38248:SF2">
    <property type="entry name" value="FUNK1 11"/>
    <property type="match status" value="1"/>
</dbReference>